<feature type="transmembrane region" description="Helical" evidence="1">
    <location>
        <begin position="145"/>
        <end position="162"/>
    </location>
</feature>
<protein>
    <submittedName>
        <fullName evidence="2">Uncharacterized protein</fullName>
    </submittedName>
</protein>
<gene>
    <name evidence="2" type="ORF">TH6_11805</name>
</gene>
<sequence length="548" mass="59569">MGSSHPTIIAGMFYLGLLVAGSTFTVAKICLKAQPGDSGRKFFLDILKITGGITEKLKLAIRATLTLFDRIIGDDYFKQHGDQVNWQSLSPLAKNSPFTFKSFQTCFSLAILYPLIALLMIYVLADRGEFVIWAVAESDLPFADRLGIGTTIVILYVIGGWVRKRIETRQVSSLKKSLLIAVTTSVAVALAFAFAVALAGTFSVGDDIPEAFSFTIILAISVAVAVAFALAGPCAGAFAFVFSLSFALSFANASADAVSFYGSFTVAFALAFAVASPGAILFVRFAANQFDRLSKPLRKTSYFGVACLVTLLPLFAFEPDSVSFPAFYLLLAVPLLFLPFVNGCLDWFSLGITRVLLATQLKLDLRLMRTGLVVVDVLVALFSVPLLLVAIIGAIKLLDAFGVVTEIDLIAIKNSLLTPAGSVVEYFQSHADYFWVVAMLFTTLVPTLIHFVFGLCALATHSFYLFPFIRQKVDGFVAERALELQGNPGGIPAESDTWMRWWIPLIIASSVCMTVWAFSLPILLLDHLITSGFGYYAQLLKWVANLTI</sequence>
<keyword evidence="1" id="KW-1133">Transmembrane helix</keyword>
<dbReference type="AlphaFoldDB" id="A0A367VBG3"/>
<feature type="transmembrane region" description="Helical" evidence="1">
    <location>
        <begin position="433"/>
        <end position="466"/>
    </location>
</feature>
<feature type="transmembrane region" description="Helical" evidence="1">
    <location>
        <begin position="237"/>
        <end position="255"/>
    </location>
</feature>
<organism evidence="2 3">
    <name type="scientific">Thalassospira profundimaris</name>
    <dbReference type="NCBI Taxonomy" id="502049"/>
    <lineage>
        <taxon>Bacteria</taxon>
        <taxon>Pseudomonadati</taxon>
        <taxon>Pseudomonadota</taxon>
        <taxon>Alphaproteobacteria</taxon>
        <taxon>Rhodospirillales</taxon>
        <taxon>Thalassospiraceae</taxon>
        <taxon>Thalassospira</taxon>
    </lineage>
</organism>
<proteinExistence type="predicted"/>
<feature type="transmembrane region" description="Helical" evidence="1">
    <location>
        <begin position="501"/>
        <end position="524"/>
    </location>
</feature>
<feature type="transmembrane region" description="Helical" evidence="1">
    <location>
        <begin position="299"/>
        <end position="316"/>
    </location>
</feature>
<feature type="transmembrane region" description="Helical" evidence="1">
    <location>
        <begin position="371"/>
        <end position="395"/>
    </location>
</feature>
<name>A0A367VBG3_9PROT</name>
<feature type="transmembrane region" description="Helical" evidence="1">
    <location>
        <begin position="12"/>
        <end position="31"/>
    </location>
</feature>
<feature type="transmembrane region" description="Helical" evidence="1">
    <location>
        <begin position="328"/>
        <end position="350"/>
    </location>
</feature>
<evidence type="ECO:0000313" key="3">
    <source>
        <dbReference type="Proteomes" id="UP000253061"/>
    </source>
</evidence>
<feature type="transmembrane region" description="Helical" evidence="1">
    <location>
        <begin position="261"/>
        <end position="287"/>
    </location>
</feature>
<evidence type="ECO:0000313" key="2">
    <source>
        <dbReference type="EMBL" id="RCK22339.1"/>
    </source>
</evidence>
<accession>A0A367VBG3</accession>
<comment type="caution">
    <text evidence="2">The sequence shown here is derived from an EMBL/GenBank/DDBJ whole genome shotgun (WGS) entry which is preliminary data.</text>
</comment>
<feature type="transmembrane region" description="Helical" evidence="1">
    <location>
        <begin position="106"/>
        <end position="125"/>
    </location>
</feature>
<evidence type="ECO:0000256" key="1">
    <source>
        <dbReference type="SAM" id="Phobius"/>
    </source>
</evidence>
<keyword evidence="1" id="KW-0472">Membrane</keyword>
<dbReference type="Proteomes" id="UP000253061">
    <property type="component" value="Unassembled WGS sequence"/>
</dbReference>
<keyword evidence="1" id="KW-0812">Transmembrane</keyword>
<dbReference type="EMBL" id="JPWB01000004">
    <property type="protein sequence ID" value="RCK22339.1"/>
    <property type="molecule type" value="Genomic_DNA"/>
</dbReference>
<feature type="transmembrane region" description="Helical" evidence="1">
    <location>
        <begin position="178"/>
        <end position="199"/>
    </location>
</feature>
<reference evidence="2 3" key="1">
    <citation type="submission" date="2014-07" db="EMBL/GenBank/DDBJ databases">
        <title>Draft genome sequence of Thalassospira profundimaris R8-17.</title>
        <authorList>
            <person name="Lai Q."/>
            <person name="Shao Z."/>
        </authorList>
    </citation>
    <scope>NUCLEOTIDE SEQUENCE [LARGE SCALE GENOMIC DNA]</scope>
    <source>
        <strain evidence="2 3">R8-17</strain>
    </source>
</reference>
<feature type="transmembrane region" description="Helical" evidence="1">
    <location>
        <begin position="211"/>
        <end position="230"/>
    </location>
</feature>